<dbReference type="EMBL" id="NBII01000009">
    <property type="protein sequence ID" value="PAV15723.1"/>
    <property type="molecule type" value="Genomic_DNA"/>
</dbReference>
<feature type="compositionally biased region" description="Basic and acidic residues" evidence="1">
    <location>
        <begin position="476"/>
        <end position="487"/>
    </location>
</feature>
<feature type="region of interest" description="Disordered" evidence="1">
    <location>
        <begin position="430"/>
        <end position="464"/>
    </location>
</feature>
<feature type="region of interest" description="Disordered" evidence="1">
    <location>
        <begin position="538"/>
        <end position="586"/>
    </location>
</feature>
<feature type="region of interest" description="Disordered" evidence="1">
    <location>
        <begin position="256"/>
        <end position="275"/>
    </location>
</feature>
<protein>
    <submittedName>
        <fullName evidence="2">Uncharacterized protein</fullName>
    </submittedName>
</protein>
<keyword evidence="3" id="KW-1185">Reference proteome</keyword>
<name>A0A286U7Z2_9AGAM</name>
<dbReference type="InParanoid" id="A0A286U7Z2"/>
<feature type="compositionally biased region" description="Basic and acidic residues" evidence="1">
    <location>
        <begin position="539"/>
        <end position="550"/>
    </location>
</feature>
<dbReference type="AlphaFoldDB" id="A0A286U7Z2"/>
<dbReference type="Proteomes" id="UP000217199">
    <property type="component" value="Unassembled WGS sequence"/>
</dbReference>
<reference evidence="2 3" key="1">
    <citation type="journal article" date="2017" name="Mol. Ecol.">
        <title>Comparative and population genomic landscape of Phellinus noxius: A hypervariable fungus causing root rot in trees.</title>
        <authorList>
            <person name="Chung C.L."/>
            <person name="Lee T.J."/>
            <person name="Akiba M."/>
            <person name="Lee H.H."/>
            <person name="Kuo T.H."/>
            <person name="Liu D."/>
            <person name="Ke H.M."/>
            <person name="Yokoi T."/>
            <person name="Roa M.B."/>
            <person name="Lu M.J."/>
            <person name="Chang Y.Y."/>
            <person name="Ann P.J."/>
            <person name="Tsai J.N."/>
            <person name="Chen C.Y."/>
            <person name="Tzean S.S."/>
            <person name="Ota Y."/>
            <person name="Hattori T."/>
            <person name="Sahashi N."/>
            <person name="Liou R.F."/>
            <person name="Kikuchi T."/>
            <person name="Tsai I.J."/>
        </authorList>
    </citation>
    <scope>NUCLEOTIDE SEQUENCE [LARGE SCALE GENOMIC DNA]</scope>
    <source>
        <strain evidence="2 3">FFPRI411160</strain>
    </source>
</reference>
<evidence type="ECO:0000313" key="3">
    <source>
        <dbReference type="Proteomes" id="UP000217199"/>
    </source>
</evidence>
<sequence>MFSLFKDSKVINAALTSYHLSPLSPFINRYMSVIFLSQAGNDSGKPNKFLPELKAPYRTVNREWYPHWEKGKLREKVAVNQRVDEYNKVRPDLDARMWVPVSIPATGGSRLYDSHTSLFHPYTLPYLPLATHFQPIVVPHFWHPYIQSFTQNPQIFLPEPPSTPTPPHISPLQYLSGLYNQFQGPPTSVAFWRAAFPVVRDSQASDDRQLHSDNEETESCFDPEWDPQGHQCLCDTPKQEVEIDFIGEIVKSFSKRSSDRSQIDKGDDSCYEGKNQPSCSCAHNKHYVRAAARLDDTEDPEDEQLLEPHDTQDYYQTDAHFGHIPLIHRNHSNFELANSSNTSLSGDTSSLDSHFYSDPHLEWPSLDERIFKGTDILKYAEAEKNSLRWRGRERTPRTPFREVDHQNHDQSLNKYDSAYFPLTEIKETKGSRGRINGARRHLSSFGGSNHDSSHPTARGDSREPSQQIIISVVDDGINHHVPPEKKEIKLRRGRSDTVRRVGDIDKSEVEVSSMASSIESKVEPRNASFIRRLSSQFRPLDKGKEKEAKESLPPSLLTPPDANQEMNKEKSKRGLLKRFKARVQDI</sequence>
<gene>
    <name evidence="2" type="ORF">PNOK_0858100</name>
</gene>
<feature type="region of interest" description="Disordered" evidence="1">
    <location>
        <begin position="203"/>
        <end position="222"/>
    </location>
</feature>
<feature type="compositionally biased region" description="Basic and acidic residues" evidence="1">
    <location>
        <begin position="203"/>
        <end position="214"/>
    </location>
</feature>
<feature type="region of interest" description="Disordered" evidence="1">
    <location>
        <begin position="474"/>
        <end position="493"/>
    </location>
</feature>
<accession>A0A286U7Z2</accession>
<organism evidence="2 3">
    <name type="scientific">Pyrrhoderma noxium</name>
    <dbReference type="NCBI Taxonomy" id="2282107"/>
    <lineage>
        <taxon>Eukaryota</taxon>
        <taxon>Fungi</taxon>
        <taxon>Dikarya</taxon>
        <taxon>Basidiomycota</taxon>
        <taxon>Agaricomycotina</taxon>
        <taxon>Agaricomycetes</taxon>
        <taxon>Hymenochaetales</taxon>
        <taxon>Hymenochaetaceae</taxon>
        <taxon>Pyrrhoderma</taxon>
    </lineage>
</organism>
<feature type="compositionally biased region" description="Basic and acidic residues" evidence="1">
    <location>
        <begin position="256"/>
        <end position="268"/>
    </location>
</feature>
<feature type="compositionally biased region" description="Basic residues" evidence="1">
    <location>
        <begin position="570"/>
        <end position="586"/>
    </location>
</feature>
<proteinExistence type="predicted"/>
<feature type="compositionally biased region" description="Basic and acidic residues" evidence="1">
    <location>
        <begin position="451"/>
        <end position="463"/>
    </location>
</feature>
<evidence type="ECO:0000256" key="1">
    <source>
        <dbReference type="SAM" id="MobiDB-lite"/>
    </source>
</evidence>
<comment type="caution">
    <text evidence="2">The sequence shown here is derived from an EMBL/GenBank/DDBJ whole genome shotgun (WGS) entry which is preliminary data.</text>
</comment>
<evidence type="ECO:0000313" key="2">
    <source>
        <dbReference type="EMBL" id="PAV15723.1"/>
    </source>
</evidence>